<protein>
    <recommendedName>
        <fullName evidence="1">Aminoglycoside phosphotransferase domain-containing protein</fullName>
    </recommendedName>
</protein>
<dbReference type="AlphaFoldDB" id="A0AAD9HNU6"/>
<feature type="domain" description="Aminoglycoside phosphotransferase" evidence="1">
    <location>
        <begin position="18"/>
        <end position="156"/>
    </location>
</feature>
<dbReference type="InterPro" id="IPR051678">
    <property type="entry name" value="AGP_Transferase"/>
</dbReference>
<proteinExistence type="predicted"/>
<organism evidence="2 3">
    <name type="scientific">Colletotrichum zoysiae</name>
    <dbReference type="NCBI Taxonomy" id="1216348"/>
    <lineage>
        <taxon>Eukaryota</taxon>
        <taxon>Fungi</taxon>
        <taxon>Dikarya</taxon>
        <taxon>Ascomycota</taxon>
        <taxon>Pezizomycotina</taxon>
        <taxon>Sordariomycetes</taxon>
        <taxon>Hypocreomycetidae</taxon>
        <taxon>Glomerellales</taxon>
        <taxon>Glomerellaceae</taxon>
        <taxon>Colletotrichum</taxon>
        <taxon>Colletotrichum graminicola species complex</taxon>
    </lineage>
</organism>
<name>A0AAD9HNU6_9PEZI</name>
<dbReference type="PANTHER" id="PTHR21310:SF15">
    <property type="entry name" value="AMINOGLYCOSIDE PHOSPHOTRANSFERASE DOMAIN-CONTAINING PROTEIN"/>
    <property type="match status" value="1"/>
</dbReference>
<accession>A0AAD9HNU6</accession>
<dbReference type="PANTHER" id="PTHR21310">
    <property type="entry name" value="AMINOGLYCOSIDE PHOSPHOTRANSFERASE-RELATED-RELATED"/>
    <property type="match status" value="1"/>
</dbReference>
<evidence type="ECO:0000313" key="3">
    <source>
        <dbReference type="Proteomes" id="UP001232148"/>
    </source>
</evidence>
<dbReference type="SUPFAM" id="SSF56112">
    <property type="entry name" value="Protein kinase-like (PK-like)"/>
    <property type="match status" value="1"/>
</dbReference>
<dbReference type="InterPro" id="IPR002575">
    <property type="entry name" value="Aminoglycoside_PTrfase"/>
</dbReference>
<dbReference type="InterPro" id="IPR011009">
    <property type="entry name" value="Kinase-like_dom_sf"/>
</dbReference>
<dbReference type="Proteomes" id="UP001232148">
    <property type="component" value="Unassembled WGS sequence"/>
</dbReference>
<comment type="caution">
    <text evidence="2">The sequence shown here is derived from an EMBL/GenBank/DDBJ whole genome shotgun (WGS) entry which is preliminary data.</text>
</comment>
<dbReference type="EMBL" id="MU842840">
    <property type="protein sequence ID" value="KAK2031462.1"/>
    <property type="molecule type" value="Genomic_DNA"/>
</dbReference>
<reference evidence="2" key="1">
    <citation type="submission" date="2021-06" db="EMBL/GenBank/DDBJ databases">
        <title>Comparative genomics, transcriptomics and evolutionary studies reveal genomic signatures of adaptation to plant cell wall in hemibiotrophic fungi.</title>
        <authorList>
            <consortium name="DOE Joint Genome Institute"/>
            <person name="Baroncelli R."/>
            <person name="Diaz J.F."/>
            <person name="Benocci T."/>
            <person name="Peng M."/>
            <person name="Battaglia E."/>
            <person name="Haridas S."/>
            <person name="Andreopoulos W."/>
            <person name="Labutti K."/>
            <person name="Pangilinan J."/>
            <person name="Floch G.L."/>
            <person name="Makela M.R."/>
            <person name="Henrissat B."/>
            <person name="Grigoriev I.V."/>
            <person name="Crouch J.A."/>
            <person name="De Vries R.P."/>
            <person name="Sukno S.A."/>
            <person name="Thon M.R."/>
        </authorList>
    </citation>
    <scope>NUCLEOTIDE SEQUENCE</scope>
    <source>
        <strain evidence="2">MAFF235873</strain>
    </source>
</reference>
<sequence length="193" mass="22528">MEEQIDEEGTRRLSEVWNILDGKQKYRAVVQIREMFKALRSTMPRSIPPRPVIADRYVSRPGSNPVNWARDYRNNQEFVWILRDCVAAVSYDEDLVRNAVDFVEELASSRPELVFTHGNLTADNIYISQQTGDVLAIADWSEAGYYPLYWEFIKAKLSYNNEPNFEREGAVEEILKPWRIELALMKPAHELIF</sequence>
<evidence type="ECO:0000259" key="1">
    <source>
        <dbReference type="Pfam" id="PF01636"/>
    </source>
</evidence>
<dbReference type="Gene3D" id="3.90.1200.10">
    <property type="match status" value="1"/>
</dbReference>
<keyword evidence="3" id="KW-1185">Reference proteome</keyword>
<evidence type="ECO:0000313" key="2">
    <source>
        <dbReference type="EMBL" id="KAK2031462.1"/>
    </source>
</evidence>
<dbReference type="Pfam" id="PF01636">
    <property type="entry name" value="APH"/>
    <property type="match status" value="1"/>
</dbReference>
<gene>
    <name evidence="2" type="ORF">LX32DRAFT_681126</name>
</gene>